<feature type="compositionally biased region" description="Low complexity" evidence="1">
    <location>
        <begin position="142"/>
        <end position="152"/>
    </location>
</feature>
<evidence type="ECO:0000256" key="2">
    <source>
        <dbReference type="SAM" id="Phobius"/>
    </source>
</evidence>
<dbReference type="InterPro" id="IPR013218">
    <property type="entry name" value="Dsn1/Mis13"/>
</dbReference>
<reference evidence="3 4" key="1">
    <citation type="submission" date="2023-08" db="EMBL/GenBank/DDBJ databases">
        <title>Annotated Genome Sequence of Vanrija albida AlHP1.</title>
        <authorList>
            <person name="Herzog R."/>
        </authorList>
    </citation>
    <scope>NUCLEOTIDE SEQUENCE [LARGE SCALE GENOMIC DNA]</scope>
    <source>
        <strain evidence="3 4">AlHP1</strain>
    </source>
</reference>
<feature type="transmembrane region" description="Helical" evidence="2">
    <location>
        <begin position="558"/>
        <end position="580"/>
    </location>
</feature>
<feature type="region of interest" description="Disordered" evidence="1">
    <location>
        <begin position="186"/>
        <end position="216"/>
    </location>
</feature>
<dbReference type="PANTHER" id="PTHR14778:SF2">
    <property type="entry name" value="KINETOCHORE-ASSOCIATED PROTEIN DSN1 HOMOLOG"/>
    <property type="match status" value="1"/>
</dbReference>
<feature type="compositionally biased region" description="Basic and acidic residues" evidence="1">
    <location>
        <begin position="883"/>
        <end position="916"/>
    </location>
</feature>
<protein>
    <submittedName>
        <fullName evidence="3">Uncharacterized protein</fullName>
    </submittedName>
</protein>
<sequence length="1141" mass="124060">MANGSGVPTKRAAKAAELEPVKRARTKKQGFNPRPIAEAEDDAGDDAIPPPPPSTRKIARRRESTRAKLAREPSPVPSRPGRAPLVADDAVPAEDVGDSRQEGDAPSIFTNKPLAVPHLSFKRAARPRPSAAPPPSPPGSPPGSWAMGPPASVRRGRRSTRALGDMVVPLPIADTPIISRNRDMRNEMDRRSSLTMRGKRASSSFGRGEPSYPHSSVPSEQFYRHIDTGIPEPIKARWLISWCAKRAMDEHMAEGKGKRRAADADEVDKLLGDVMDDFVSNLAKGNVDTNVFGDPTAASASALNIRPHPRNVENRKTQEKENAVIKRMKTEDRDWSRIGARANEMQAKVISSLNASARRQAVPDVTGAADFFKRALSLSDEVMAAGDGNGAAASVSNFAEVELEVDTLHQATHQARQYSLQATRFLDGIFSSLAADLRSQDDTDKPPSTDSDGPDAVALLSAAGSTHPSSRADPMHMLRALAAADASQQTPETLAKAASVASVTATPRRPSANYQPAFSYSLPIQLLVSGITLTLLVVLLIHLLFTTQYHYPLAPLNYGLQLASIISVLIGVATRIGVILRHASNQADHWPYALDYVSVAIPGENWTTAENAAWYLLQALSNGLANLTHIQFLTLLYPSRTEARLIFLALGPLAVASSGLFFCTMSNNRTVVDLGDAIRNVFSSTLLLIFTLSLCIWGFLVNRRRAWRLDGGTGVFGGGALGLAFVTTASSFVAVKEEGIDWLQHLIWAAVLWQTWLGWWWWVGAGMGIGEVEDIMERAIRKKKRAARRAHRDGVMAAQTPGANTPHGAQTPAPGNRRHNSSMGATIRTASTSVMGMATGIANFVQHPNGGTGSHSGGSHESATRRRGAVQRSATAPAATLHPDVEEGFHEDIELGSLRLREPTHERDRDRVENDSGGHPQSSNSETSSTSRTPSLHPPQTARELLAYPLTWFQVYLRRLRRAHEEATRRSAVEQAERRSRVPTIAGSTIQPAESWDLGAYGMREHHESTRRLHEAQRQLRANALLAEETEDSRSSTRRSRRARISSASAIAIPMVREPEDMEGDGARHDGDWEDVDSATSDDDDHDDPHQSDKDSDADADEQTARPGGSGAATPRAEAGGSTWSWWGPLKEWRLADRSKF</sequence>
<feature type="region of interest" description="Disordered" evidence="1">
    <location>
        <begin position="1024"/>
        <end position="1125"/>
    </location>
</feature>
<feature type="transmembrane region" description="Helical" evidence="2">
    <location>
        <begin position="645"/>
        <end position="662"/>
    </location>
</feature>
<accession>A0ABR3PTL1</accession>
<gene>
    <name evidence="3" type="ORF">Q8F55_007451</name>
</gene>
<feature type="compositionally biased region" description="Low complexity" evidence="1">
    <location>
        <begin position="922"/>
        <end position="935"/>
    </location>
</feature>
<comment type="caution">
    <text evidence="3">The sequence shown here is derived from an EMBL/GenBank/DDBJ whole genome shotgun (WGS) entry which is preliminary data.</text>
</comment>
<dbReference type="EMBL" id="JBBXJM010000006">
    <property type="protein sequence ID" value="KAL1405778.1"/>
    <property type="molecule type" value="Genomic_DNA"/>
</dbReference>
<organism evidence="3 4">
    <name type="scientific">Vanrija albida</name>
    <dbReference type="NCBI Taxonomy" id="181172"/>
    <lineage>
        <taxon>Eukaryota</taxon>
        <taxon>Fungi</taxon>
        <taxon>Dikarya</taxon>
        <taxon>Basidiomycota</taxon>
        <taxon>Agaricomycotina</taxon>
        <taxon>Tremellomycetes</taxon>
        <taxon>Trichosporonales</taxon>
        <taxon>Trichosporonaceae</taxon>
        <taxon>Vanrija</taxon>
    </lineage>
</organism>
<evidence type="ECO:0000313" key="3">
    <source>
        <dbReference type="EMBL" id="KAL1405778.1"/>
    </source>
</evidence>
<feature type="region of interest" description="Disordered" evidence="1">
    <location>
        <begin position="787"/>
        <end position="822"/>
    </location>
</feature>
<feature type="transmembrane region" description="Helical" evidence="2">
    <location>
        <begin position="746"/>
        <end position="769"/>
    </location>
</feature>
<dbReference type="RefSeq" id="XP_069205722.1">
    <property type="nucleotide sequence ID" value="XM_069355881.1"/>
</dbReference>
<keyword evidence="4" id="KW-1185">Reference proteome</keyword>
<feature type="transmembrane region" description="Helical" evidence="2">
    <location>
        <begin position="713"/>
        <end position="734"/>
    </location>
</feature>
<feature type="compositionally biased region" description="Acidic residues" evidence="1">
    <location>
        <begin position="1072"/>
        <end position="1086"/>
    </location>
</feature>
<feature type="compositionally biased region" description="Basic and acidic residues" evidence="1">
    <location>
        <begin position="61"/>
        <end position="71"/>
    </location>
</feature>
<dbReference type="GeneID" id="95988494"/>
<dbReference type="Proteomes" id="UP001565368">
    <property type="component" value="Unassembled WGS sequence"/>
</dbReference>
<feature type="compositionally biased region" description="Basic and acidic residues" evidence="1">
    <location>
        <begin position="1087"/>
        <end position="1097"/>
    </location>
</feature>
<keyword evidence="2" id="KW-0472">Membrane</keyword>
<feature type="region of interest" description="Disordered" evidence="1">
    <location>
        <begin position="843"/>
        <end position="938"/>
    </location>
</feature>
<name>A0ABR3PTL1_9TREE</name>
<proteinExistence type="predicted"/>
<evidence type="ECO:0000256" key="1">
    <source>
        <dbReference type="SAM" id="MobiDB-lite"/>
    </source>
</evidence>
<feature type="transmembrane region" description="Helical" evidence="2">
    <location>
        <begin position="682"/>
        <end position="701"/>
    </location>
</feature>
<feature type="region of interest" description="Disordered" evidence="1">
    <location>
        <begin position="1"/>
        <end position="162"/>
    </location>
</feature>
<feature type="transmembrane region" description="Helical" evidence="2">
    <location>
        <begin position="526"/>
        <end position="546"/>
    </location>
</feature>
<feature type="compositionally biased region" description="Pro residues" evidence="1">
    <location>
        <begin position="130"/>
        <end position="141"/>
    </location>
</feature>
<keyword evidence="2" id="KW-0812">Transmembrane</keyword>
<dbReference type="Pfam" id="PF08202">
    <property type="entry name" value="MIS13"/>
    <property type="match status" value="1"/>
</dbReference>
<dbReference type="PANTHER" id="PTHR14778">
    <property type="entry name" value="KINETOCHORE-ASSOCIATED PROTEIN DSN1 HOMOLOG"/>
    <property type="match status" value="1"/>
</dbReference>
<keyword evidence="2" id="KW-1133">Transmembrane helix</keyword>
<evidence type="ECO:0000313" key="4">
    <source>
        <dbReference type="Proteomes" id="UP001565368"/>
    </source>
</evidence>